<gene>
    <name evidence="2" type="primary">wcyM</name>
    <name evidence="2" type="ORF">SPC47A_0012</name>
</gene>
<dbReference type="GO" id="GO:0016757">
    <property type="term" value="F:glycosyltransferase activity"/>
    <property type="evidence" value="ECO:0007669"/>
    <property type="project" value="InterPro"/>
</dbReference>
<name>Q4JYK3_STREE</name>
<dbReference type="InterPro" id="IPR001296">
    <property type="entry name" value="Glyco_trans_1"/>
</dbReference>
<dbReference type="SUPFAM" id="SSF53756">
    <property type="entry name" value="UDP-Glycosyltransferase/glycogen phosphorylase"/>
    <property type="match status" value="1"/>
</dbReference>
<dbReference type="EMBL" id="CR931720">
    <property type="protein sequence ID" value="CAI34640.1"/>
    <property type="molecule type" value="Genomic_DNA"/>
</dbReference>
<dbReference type="Gene3D" id="3.40.50.2000">
    <property type="entry name" value="Glycogen Phosphorylase B"/>
    <property type="match status" value="2"/>
</dbReference>
<dbReference type="Pfam" id="PF00534">
    <property type="entry name" value="Glycos_transf_1"/>
    <property type="match status" value="1"/>
</dbReference>
<keyword evidence="2" id="KW-0808">Transferase</keyword>
<evidence type="ECO:0000313" key="2">
    <source>
        <dbReference type="EMBL" id="CAI34640.1"/>
    </source>
</evidence>
<feature type="domain" description="Glycosyl transferase family 1" evidence="1">
    <location>
        <begin position="189"/>
        <end position="354"/>
    </location>
</feature>
<dbReference type="PANTHER" id="PTHR12526">
    <property type="entry name" value="GLYCOSYLTRANSFERASE"/>
    <property type="match status" value="1"/>
</dbReference>
<dbReference type="PANTHER" id="PTHR12526:SF630">
    <property type="entry name" value="GLYCOSYLTRANSFERASE"/>
    <property type="match status" value="1"/>
</dbReference>
<sequence>MKKMLICITSLTGGGAEKSLVNFIQQFKYKYDISLLVYSEKNNYYAQKLEDIKIDYFIKKDTPYLIEKLLNKVVKFFPRTLVYKFILNKTRFKKEKYDIEFAYIEGKPTKIISGSYNEDSLKLAYIHCDFSKNWYSRKSFRSIRDESVCYQKFHDVLAVSLGQKESFEKIFPSCKLDIVPNLINQNEIERLSKESNVQKTFPYFCAVGRLAEVKNYSLLINAFHQFRKKYPEFHLLILGEGELRQTLQNQIEILGEQNYIQLVGFQSNPYSYIRQSKGLIQSSISESFSYVLAEASILGVPTISTRTQGSELMMKYFDVIEVDHDSAALAKGMEFILQKEIFEKNTDFNEEAINKFEAIFSKIKEK</sequence>
<dbReference type="CDD" id="cd03811">
    <property type="entry name" value="GT4_GT28_WabH-like"/>
    <property type="match status" value="1"/>
</dbReference>
<dbReference type="CAZy" id="GT4">
    <property type="family name" value="Glycosyltransferase Family 4"/>
</dbReference>
<evidence type="ECO:0000259" key="1">
    <source>
        <dbReference type="Pfam" id="PF00534"/>
    </source>
</evidence>
<reference evidence="2" key="1">
    <citation type="journal article" date="2006" name="PLoS Genet.">
        <title>Genetic analysis of the capsular biosynthetic locus from all 90 pneumococcal serotypes.</title>
        <authorList>
            <person name="Bentley S.D."/>
            <person name="Aanensen D.M."/>
            <person name="Mavroidi A."/>
            <person name="Saunders D."/>
            <person name="Rabbinowitsch E."/>
            <person name="Collins M."/>
            <person name="Donohoe K."/>
            <person name="Harris D."/>
            <person name="Murphy L."/>
            <person name="Quail M.A."/>
            <person name="Samuel G."/>
            <person name="Skovsted I.C."/>
            <person name="Kaltoft M.S."/>
            <person name="Barrell B."/>
            <person name="Reeves P.R."/>
            <person name="Parkhill J."/>
            <person name="Spratt B.G."/>
        </authorList>
    </citation>
    <scope>NUCLEOTIDE SEQUENCE</scope>
    <source>
        <strain evidence="2">L351</strain>
    </source>
</reference>
<accession>Q4JYK3</accession>
<dbReference type="AlphaFoldDB" id="Q4JYK3"/>
<protein>
    <submittedName>
        <fullName evidence="2">Putative glycosyl transferase</fullName>
    </submittedName>
</protein>
<organism evidence="2">
    <name type="scientific">Streptococcus pneumoniae</name>
    <dbReference type="NCBI Taxonomy" id="1313"/>
    <lineage>
        <taxon>Bacteria</taxon>
        <taxon>Bacillati</taxon>
        <taxon>Bacillota</taxon>
        <taxon>Bacilli</taxon>
        <taxon>Lactobacillales</taxon>
        <taxon>Streptococcaceae</taxon>
        <taxon>Streptococcus</taxon>
    </lineage>
</organism>
<proteinExistence type="predicted"/>